<protein>
    <recommendedName>
        <fullName evidence="5">alpha-L-fucosidase</fullName>
        <ecNumber evidence="5">3.2.1.51</ecNumber>
    </recommendedName>
</protein>
<dbReference type="EC" id="3.2.1.51" evidence="5"/>
<comment type="catalytic activity">
    <reaction evidence="1">
        <text>a neolactoside IV(2)-alpha-Fuc-nLc4Cer(d18:1(4E)) + H2O = a neolactoside nLc4Cer(d18:1(4E)) + L-fucose</text>
        <dbReference type="Rhea" id="RHEA:48224"/>
        <dbReference type="ChEBI" id="CHEBI:2181"/>
        <dbReference type="ChEBI" id="CHEBI:15377"/>
        <dbReference type="ChEBI" id="CHEBI:17006"/>
        <dbReference type="ChEBI" id="CHEBI:28691"/>
    </reaction>
    <physiologicalReaction direction="left-to-right" evidence="1">
        <dbReference type="Rhea" id="RHEA:48225"/>
    </physiologicalReaction>
</comment>
<dbReference type="GO" id="GO:0016139">
    <property type="term" value="P:glycoside catabolic process"/>
    <property type="evidence" value="ECO:0000318"/>
    <property type="project" value="GO_Central"/>
</dbReference>
<dbReference type="GeneID" id="8620621"/>
<dbReference type="GO" id="GO:0005764">
    <property type="term" value="C:lysosome"/>
    <property type="evidence" value="ECO:0000318"/>
    <property type="project" value="GO_Central"/>
</dbReference>
<feature type="site" description="May be important for catalysis" evidence="10">
    <location>
        <position position="288"/>
    </location>
</feature>
<dbReference type="InterPro" id="IPR017853">
    <property type="entry name" value="GH"/>
</dbReference>
<dbReference type="PANTHER" id="PTHR10030">
    <property type="entry name" value="ALPHA-L-FUCOSIDASE"/>
    <property type="match status" value="1"/>
</dbReference>
<dbReference type="KEGG" id="ddi:DDB_G0276661"/>
<evidence type="ECO:0000256" key="4">
    <source>
        <dbReference type="ARBA" id="ARBA00007951"/>
    </source>
</evidence>
<evidence type="ECO:0000256" key="1">
    <source>
        <dbReference type="ARBA" id="ARBA00000321"/>
    </source>
</evidence>
<dbReference type="SMART" id="SM00812">
    <property type="entry name" value="Alpha_L_fucos"/>
    <property type="match status" value="1"/>
</dbReference>
<evidence type="ECO:0000259" key="12">
    <source>
        <dbReference type="Pfam" id="PF16757"/>
    </source>
</evidence>
<dbReference type="PROSITE" id="PS00385">
    <property type="entry name" value="ALPHA_L_FUCOSIDASE"/>
    <property type="match status" value="1"/>
</dbReference>
<dbReference type="HOGENOM" id="CLU_002934_1_1_1"/>
<sequence length="458" mass="52776">MNKYTLLLLLLNTFFISNTKSQSYNANWTDLNSRPNPGWYDQVKFGIFIHFGVYSVPAFATHDYAEWYWYNLVNDNGTTQKWQDQHFGEHFQYQDFAPMFNCRLFNPDEWASIFQKSGAKYVVLTSKHHEGYTLWKSDQSWSWNSVENGPGIDIVGKLTNSVKAQGLHMGLYHSLYEWFNPLYLADKKSGNPPTQNTYVKEVLLNQLRDIVLKYEPDIVWADGEWEQYSDYWGSKEFLSWLYSDSPVKETVVVNDRWGKETRGVDGGFYTGGDNWQPGHLVTHKWENCQTIGSSYGYNENEPAEAYQDSTILIQEFVETVACGGNFLLDVGPNAEGVIPNNMVDRLYDIGKFLSINGESIYGSSPWRIQNQTQSIWFTTNTTTGAIYAFSYYFPEDGVFNFNEIIGSKSTIVELFGYKSKNPITIETYQPKGINITVPFVSPSDYPPFIYVFKFINAY</sequence>
<dbReference type="EMBL" id="AAFI02000018">
    <property type="protein sequence ID" value="EAL69088.1"/>
    <property type="molecule type" value="Genomic_DNA"/>
</dbReference>
<dbReference type="InterPro" id="IPR000933">
    <property type="entry name" value="Glyco_hydro_29"/>
</dbReference>
<evidence type="ECO:0000256" key="8">
    <source>
        <dbReference type="ARBA" id="ARBA00023295"/>
    </source>
</evidence>
<keyword evidence="7 9" id="KW-0378">Hydrolase</keyword>
<dbReference type="InParanoid" id="Q551C1"/>
<keyword evidence="8 9" id="KW-0326">Glycosidase</keyword>
<dbReference type="InterPro" id="IPR018526">
    <property type="entry name" value="Glyco_hydro_29_CS"/>
</dbReference>
<dbReference type="AlphaFoldDB" id="Q551C1"/>
<dbReference type="InterPro" id="IPR013780">
    <property type="entry name" value="Glyco_hydro_b"/>
</dbReference>
<name>Q551C1_DICDI</name>
<dbReference type="eggNOG" id="KOG3340">
    <property type="taxonomic scope" value="Eukaryota"/>
</dbReference>
<dbReference type="PaxDb" id="44689-DDB0202938"/>
<evidence type="ECO:0000256" key="9">
    <source>
        <dbReference type="PIRNR" id="PIRNR001092"/>
    </source>
</evidence>
<dbReference type="VEuPathDB" id="AmoebaDB:DDB_G0276661"/>
<dbReference type="RefSeq" id="XP_643017.1">
    <property type="nucleotide sequence ID" value="XM_637925.1"/>
</dbReference>
<comment type="similarity">
    <text evidence="4 9">Belongs to the glycosyl hydrolase 29 family.</text>
</comment>
<evidence type="ECO:0000256" key="2">
    <source>
        <dbReference type="ARBA" id="ARBA00000419"/>
    </source>
</evidence>
<evidence type="ECO:0000256" key="5">
    <source>
        <dbReference type="ARBA" id="ARBA00012662"/>
    </source>
</evidence>
<dbReference type="InterPro" id="IPR057739">
    <property type="entry name" value="Glyco_hydro_29_N"/>
</dbReference>
<dbReference type="OMA" id="WESTDKH"/>
<accession>Q551C1</accession>
<dbReference type="PRINTS" id="PR00741">
    <property type="entry name" value="GLHYDRLASE29"/>
</dbReference>
<organism evidence="13 14">
    <name type="scientific">Dictyostelium discoideum</name>
    <name type="common">Social amoeba</name>
    <dbReference type="NCBI Taxonomy" id="44689"/>
    <lineage>
        <taxon>Eukaryota</taxon>
        <taxon>Amoebozoa</taxon>
        <taxon>Evosea</taxon>
        <taxon>Eumycetozoa</taxon>
        <taxon>Dictyostelia</taxon>
        <taxon>Dictyosteliales</taxon>
        <taxon>Dictyosteliaceae</taxon>
        <taxon>Dictyostelium</taxon>
    </lineage>
</organism>
<evidence type="ECO:0000256" key="10">
    <source>
        <dbReference type="PIRSR" id="PIRSR001092-1"/>
    </source>
</evidence>
<gene>
    <name evidence="13" type="ORF">DDB_G0276661</name>
</gene>
<dbReference type="Gene3D" id="3.20.20.80">
    <property type="entry name" value="Glycosidases"/>
    <property type="match status" value="1"/>
</dbReference>
<evidence type="ECO:0000256" key="3">
    <source>
        <dbReference type="ARBA" id="ARBA00004071"/>
    </source>
</evidence>
<proteinExistence type="inferred from homology"/>
<dbReference type="InterPro" id="IPR016286">
    <property type="entry name" value="FUC_metazoa-typ"/>
</dbReference>
<feature type="signal peptide" evidence="9">
    <location>
        <begin position="1"/>
        <end position="21"/>
    </location>
</feature>
<evidence type="ECO:0000256" key="6">
    <source>
        <dbReference type="ARBA" id="ARBA00022729"/>
    </source>
</evidence>
<evidence type="ECO:0000313" key="14">
    <source>
        <dbReference type="Proteomes" id="UP000002195"/>
    </source>
</evidence>
<dbReference type="GO" id="GO:0006004">
    <property type="term" value="P:fucose metabolic process"/>
    <property type="evidence" value="ECO:0000318"/>
    <property type="project" value="GO_Central"/>
</dbReference>
<dbReference type="STRING" id="44689.Q551C1"/>
<comment type="caution">
    <text evidence="13">The sequence shown here is derived from an EMBL/GenBank/DDBJ whole genome shotgun (WGS) entry which is preliminary data.</text>
</comment>
<dbReference type="Pfam" id="PF16757">
    <property type="entry name" value="Fucosidase_C"/>
    <property type="match status" value="1"/>
</dbReference>
<dbReference type="Reactome" id="R-DDI-6798695">
    <property type="pathway name" value="Neutrophil degranulation"/>
</dbReference>
<comment type="catalytic activity">
    <reaction evidence="2">
        <text>a neolactoside IV(2)-alpha-Fuc-nLc4Cer(d18:0) + H2O = a neolactoside nLc4Cer(d18:0) + L-fucose</text>
        <dbReference type="Rhea" id="RHEA:49308"/>
        <dbReference type="ChEBI" id="CHEBI:2181"/>
        <dbReference type="ChEBI" id="CHEBI:15377"/>
        <dbReference type="ChEBI" id="CHEBI:91119"/>
        <dbReference type="ChEBI" id="CHEBI:91121"/>
    </reaction>
    <physiologicalReaction direction="left-to-right" evidence="2">
        <dbReference type="Rhea" id="RHEA:49309"/>
    </physiologicalReaction>
</comment>
<evidence type="ECO:0000256" key="7">
    <source>
        <dbReference type="ARBA" id="ARBA00022801"/>
    </source>
</evidence>
<dbReference type="SMR" id="Q551C1"/>
<dbReference type="FunFam" id="3.20.20.80:FF:000201">
    <property type="entry name" value="Alpha-L-fucosidase"/>
    <property type="match status" value="1"/>
</dbReference>
<dbReference type="FunCoup" id="Q551C1">
    <property type="interactions" value="25"/>
</dbReference>
<feature type="chain" id="PRO_5016196407" description="alpha-L-fucosidase" evidence="9">
    <location>
        <begin position="22"/>
        <end position="458"/>
    </location>
</feature>
<comment type="function">
    <text evidence="3">Alpha-L-fucosidase is responsible for hydrolyzing the alpha-1,6-linked fucose joined to the reducing-end N-acetylglucosamine of the carbohydrate moieties of glycoproteins.</text>
</comment>
<feature type="domain" description="Glycoside hydrolase family 29 N-terminal" evidence="11">
    <location>
        <begin position="18"/>
        <end position="358"/>
    </location>
</feature>
<dbReference type="Gene3D" id="2.60.40.1180">
    <property type="entry name" value="Golgi alpha-mannosidase II"/>
    <property type="match status" value="1"/>
</dbReference>
<reference evidence="13 14" key="1">
    <citation type="journal article" date="2005" name="Nature">
        <title>The genome of the social amoeba Dictyostelium discoideum.</title>
        <authorList>
            <consortium name="The Dictyostelium discoideum Sequencing Consortium"/>
            <person name="Eichinger L."/>
            <person name="Pachebat J.A."/>
            <person name="Glockner G."/>
            <person name="Rajandream M.A."/>
            <person name="Sucgang R."/>
            <person name="Berriman M."/>
            <person name="Song J."/>
            <person name="Olsen R."/>
            <person name="Szafranski K."/>
            <person name="Xu Q."/>
            <person name="Tunggal B."/>
            <person name="Kummerfeld S."/>
            <person name="Madera M."/>
            <person name="Konfortov B.A."/>
            <person name="Rivero F."/>
            <person name="Bankier A.T."/>
            <person name="Lehmann R."/>
            <person name="Hamlin N."/>
            <person name="Davies R."/>
            <person name="Gaudet P."/>
            <person name="Fey P."/>
            <person name="Pilcher K."/>
            <person name="Chen G."/>
            <person name="Saunders D."/>
            <person name="Sodergren E."/>
            <person name="Davis P."/>
            <person name="Kerhornou A."/>
            <person name="Nie X."/>
            <person name="Hall N."/>
            <person name="Anjard C."/>
            <person name="Hemphill L."/>
            <person name="Bason N."/>
            <person name="Farbrother P."/>
            <person name="Desany B."/>
            <person name="Just E."/>
            <person name="Morio T."/>
            <person name="Rost R."/>
            <person name="Churcher C."/>
            <person name="Cooper J."/>
            <person name="Haydock S."/>
            <person name="van Driessche N."/>
            <person name="Cronin A."/>
            <person name="Goodhead I."/>
            <person name="Muzny D."/>
            <person name="Mourier T."/>
            <person name="Pain A."/>
            <person name="Lu M."/>
            <person name="Harper D."/>
            <person name="Lindsay R."/>
            <person name="Hauser H."/>
            <person name="James K."/>
            <person name="Quiles M."/>
            <person name="Madan Babu M."/>
            <person name="Saito T."/>
            <person name="Buchrieser C."/>
            <person name="Wardroper A."/>
            <person name="Felder M."/>
            <person name="Thangavelu M."/>
            <person name="Johnson D."/>
            <person name="Knights A."/>
            <person name="Loulseged H."/>
            <person name="Mungall K."/>
            <person name="Oliver K."/>
            <person name="Price C."/>
            <person name="Quail M.A."/>
            <person name="Urushihara H."/>
            <person name="Hernandez J."/>
            <person name="Rabbinowitsch E."/>
            <person name="Steffen D."/>
            <person name="Sanders M."/>
            <person name="Ma J."/>
            <person name="Kohara Y."/>
            <person name="Sharp S."/>
            <person name="Simmonds M."/>
            <person name="Spiegler S."/>
            <person name="Tivey A."/>
            <person name="Sugano S."/>
            <person name="White B."/>
            <person name="Walker D."/>
            <person name="Woodward J."/>
            <person name="Winckler T."/>
            <person name="Tanaka Y."/>
            <person name="Shaulsky G."/>
            <person name="Schleicher M."/>
            <person name="Weinstock G."/>
            <person name="Rosenthal A."/>
            <person name="Cox E.C."/>
            <person name="Chisholm R.L."/>
            <person name="Gibbs R."/>
            <person name="Loomis W.F."/>
            <person name="Platzer M."/>
            <person name="Kay R.R."/>
            <person name="Williams J."/>
            <person name="Dear P.H."/>
            <person name="Noegel A.A."/>
            <person name="Barrell B."/>
            <person name="Kuspa A."/>
        </authorList>
    </citation>
    <scope>NUCLEOTIDE SEQUENCE [LARGE SCALE GENOMIC DNA]</scope>
    <source>
        <strain evidence="13 14">AX4</strain>
    </source>
</reference>
<dbReference type="PhylomeDB" id="Q551C1"/>
<dbReference type="Reactome" id="R-DDI-975578">
    <property type="pathway name" value="Reactions specific to the complex N-glycan synthesis pathway"/>
</dbReference>
<dbReference type="GO" id="GO:0004560">
    <property type="term" value="F:alpha-L-fucosidase activity"/>
    <property type="evidence" value="ECO:0000318"/>
    <property type="project" value="GO_Central"/>
</dbReference>
<dbReference type="Proteomes" id="UP000002195">
    <property type="component" value="Unassembled WGS sequence"/>
</dbReference>
<dbReference type="PANTHER" id="PTHR10030:SF37">
    <property type="entry name" value="ALPHA-L-FUCOSIDASE-RELATED"/>
    <property type="match status" value="1"/>
</dbReference>
<dbReference type="dictyBase" id="DDB_G0276661"/>
<keyword evidence="14" id="KW-1185">Reference proteome</keyword>
<feature type="domain" description="Alpha-L-fucosidase C-terminal" evidence="12">
    <location>
        <begin position="370"/>
        <end position="453"/>
    </location>
</feature>
<evidence type="ECO:0000259" key="11">
    <source>
        <dbReference type="Pfam" id="PF01120"/>
    </source>
</evidence>
<evidence type="ECO:0000313" key="13">
    <source>
        <dbReference type="EMBL" id="EAL69088.1"/>
    </source>
</evidence>
<keyword evidence="6 9" id="KW-0732">Signal</keyword>
<dbReference type="PIRSF" id="PIRSF001092">
    <property type="entry name" value="Alpha-L-fucosidase"/>
    <property type="match status" value="1"/>
</dbReference>
<dbReference type="SUPFAM" id="SSF51445">
    <property type="entry name" value="(Trans)glycosidases"/>
    <property type="match status" value="1"/>
</dbReference>
<dbReference type="Pfam" id="PF01120">
    <property type="entry name" value="Alpha_L_fucos"/>
    <property type="match status" value="1"/>
</dbReference>
<dbReference type="InterPro" id="IPR031919">
    <property type="entry name" value="Fucosidase_C"/>
</dbReference>